<dbReference type="Proteomes" id="UP000297989">
    <property type="component" value="Unassembled WGS sequence"/>
</dbReference>
<sequence>PGTTRDIDARTAAPPQTVTRDDEEQHQGSGRQALGERKGDLKNMNPDGKGRVRLDYVIPSRGLIGFRSEFMTMTSGTGLLYSTFSHYDDIRPGAGA</sequence>
<feature type="domain" description="Elongation factor EFG" evidence="2">
    <location>
        <begin position="24"/>
        <end position="91"/>
    </location>
</feature>
<evidence type="ECO:0000313" key="3">
    <source>
        <dbReference type="EMBL" id="TGD55739.1"/>
    </source>
</evidence>
<organism evidence="3 4">
    <name type="scientific">Salmonella enterica subsp. enterica serovar Poona</name>
    <dbReference type="NCBI Taxonomy" id="436295"/>
    <lineage>
        <taxon>Bacteria</taxon>
        <taxon>Pseudomonadati</taxon>
        <taxon>Pseudomonadota</taxon>
        <taxon>Gammaproteobacteria</taxon>
        <taxon>Enterobacterales</taxon>
        <taxon>Enterobacteriaceae</taxon>
        <taxon>Salmonella</taxon>
    </lineage>
</organism>
<dbReference type="InterPro" id="IPR000640">
    <property type="entry name" value="EFG_V-like"/>
</dbReference>
<protein>
    <recommendedName>
        <fullName evidence="2">Elongation factor EFG domain-containing protein</fullName>
    </recommendedName>
</protein>
<dbReference type="InterPro" id="IPR035647">
    <property type="entry name" value="EFG_III/V"/>
</dbReference>
<dbReference type="SUPFAM" id="SSF54980">
    <property type="entry name" value="EF-G C-terminal domain-like"/>
    <property type="match status" value="1"/>
</dbReference>
<feature type="non-terminal residue" evidence="3">
    <location>
        <position position="1"/>
    </location>
</feature>
<feature type="non-terminal residue" evidence="3">
    <location>
        <position position="96"/>
    </location>
</feature>
<dbReference type="Pfam" id="PF00679">
    <property type="entry name" value="EFG_C"/>
    <property type="match status" value="1"/>
</dbReference>
<dbReference type="GO" id="GO:0032561">
    <property type="term" value="F:guanyl ribonucleotide binding"/>
    <property type="evidence" value="ECO:0007669"/>
    <property type="project" value="UniProtKB-ARBA"/>
</dbReference>
<reference evidence="3 4" key="1">
    <citation type="submission" date="2018-03" db="EMBL/GenBank/DDBJ databases">
        <title>Non-Typhoidal Salmonella genome sequencing and assembly.</title>
        <authorList>
            <person name="Matchawe C."/>
        </authorList>
    </citation>
    <scope>NUCLEOTIDE SEQUENCE [LARGE SCALE GENOMIC DNA]</scope>
    <source>
        <strain evidence="3 4">8EV</strain>
    </source>
</reference>
<gene>
    <name evidence="3" type="ORF">C9F10_00170</name>
</gene>
<proteinExistence type="predicted"/>
<dbReference type="GO" id="GO:0017111">
    <property type="term" value="F:ribonucleoside triphosphate phosphatase activity"/>
    <property type="evidence" value="ECO:0007669"/>
    <property type="project" value="UniProtKB-ARBA"/>
</dbReference>
<accession>A0A659SK32</accession>
<dbReference type="CDD" id="cd03710">
    <property type="entry name" value="BipA_TypA_C"/>
    <property type="match status" value="1"/>
</dbReference>
<name>A0A659SK32_SALET</name>
<evidence type="ECO:0000313" key="4">
    <source>
        <dbReference type="Proteomes" id="UP000297989"/>
    </source>
</evidence>
<comment type="caution">
    <text evidence="3">The sequence shown here is derived from an EMBL/GenBank/DDBJ whole genome shotgun (WGS) entry which is preliminary data.</text>
</comment>
<evidence type="ECO:0000259" key="2">
    <source>
        <dbReference type="Pfam" id="PF00679"/>
    </source>
</evidence>
<dbReference type="AlphaFoldDB" id="A0A659SK32"/>
<dbReference type="Gene3D" id="3.30.70.240">
    <property type="match status" value="1"/>
</dbReference>
<feature type="region of interest" description="Disordered" evidence="1">
    <location>
        <begin position="1"/>
        <end position="51"/>
    </location>
</feature>
<dbReference type="InterPro" id="IPR035651">
    <property type="entry name" value="BipA_V"/>
</dbReference>
<dbReference type="EMBL" id="PYKK01000024">
    <property type="protein sequence ID" value="TGD55739.1"/>
    <property type="molecule type" value="Genomic_DNA"/>
</dbReference>
<evidence type="ECO:0000256" key="1">
    <source>
        <dbReference type="SAM" id="MobiDB-lite"/>
    </source>
</evidence>
<dbReference type="GO" id="GO:0043168">
    <property type="term" value="F:anion binding"/>
    <property type="evidence" value="ECO:0007669"/>
    <property type="project" value="UniProtKB-ARBA"/>
</dbReference>
<dbReference type="FunFam" id="3.30.70.240:FF:000002">
    <property type="entry name" value="GTP-binding protein TypA"/>
    <property type="match status" value="1"/>
</dbReference>